<name>A0A2P2NVY1_RHIMU</name>
<sequence length="28" mass="3182">MLFVFVTRFSHGFLGLNGDFPPVILFLP</sequence>
<reference evidence="1" key="1">
    <citation type="submission" date="2018-02" db="EMBL/GenBank/DDBJ databases">
        <title>Rhizophora mucronata_Transcriptome.</title>
        <authorList>
            <person name="Meera S.P."/>
            <person name="Sreeshan A."/>
            <person name="Augustine A."/>
        </authorList>
    </citation>
    <scope>NUCLEOTIDE SEQUENCE</scope>
    <source>
        <tissue evidence="1">Leaf</tissue>
    </source>
</reference>
<proteinExistence type="predicted"/>
<protein>
    <submittedName>
        <fullName evidence="1">Uncharacterized protein</fullName>
    </submittedName>
</protein>
<organism evidence="1">
    <name type="scientific">Rhizophora mucronata</name>
    <name type="common">Asiatic mangrove</name>
    <dbReference type="NCBI Taxonomy" id="61149"/>
    <lineage>
        <taxon>Eukaryota</taxon>
        <taxon>Viridiplantae</taxon>
        <taxon>Streptophyta</taxon>
        <taxon>Embryophyta</taxon>
        <taxon>Tracheophyta</taxon>
        <taxon>Spermatophyta</taxon>
        <taxon>Magnoliopsida</taxon>
        <taxon>eudicotyledons</taxon>
        <taxon>Gunneridae</taxon>
        <taxon>Pentapetalae</taxon>
        <taxon>rosids</taxon>
        <taxon>fabids</taxon>
        <taxon>Malpighiales</taxon>
        <taxon>Rhizophoraceae</taxon>
        <taxon>Rhizophora</taxon>
    </lineage>
</organism>
<evidence type="ECO:0000313" key="1">
    <source>
        <dbReference type="EMBL" id="MBX46654.1"/>
    </source>
</evidence>
<dbReference type="AlphaFoldDB" id="A0A2P2NVY1"/>
<dbReference type="EMBL" id="GGEC01066170">
    <property type="protein sequence ID" value="MBX46654.1"/>
    <property type="molecule type" value="Transcribed_RNA"/>
</dbReference>
<accession>A0A2P2NVY1</accession>